<dbReference type="GO" id="GO:0004414">
    <property type="term" value="F:homoserine O-acetyltransferase activity"/>
    <property type="evidence" value="ECO:0007669"/>
    <property type="project" value="UniProtKB-EC"/>
</dbReference>
<dbReference type="GO" id="GO:0008899">
    <property type="term" value="F:homoserine O-succinyltransferase activity"/>
    <property type="evidence" value="ECO:0007669"/>
    <property type="project" value="UniProtKB-UniRule"/>
</dbReference>
<comment type="pathway">
    <text evidence="4">Amino-acid biosynthesis; L-methionine biosynthesis via de novo pathway; O-acetyl-L-homoserine from L-homoserine: step 1/1.</text>
</comment>
<organism evidence="6 7">
    <name type="scientific">Oenococcus sicerae</name>
    <dbReference type="NCBI Taxonomy" id="2203724"/>
    <lineage>
        <taxon>Bacteria</taxon>
        <taxon>Bacillati</taxon>
        <taxon>Bacillota</taxon>
        <taxon>Bacilli</taxon>
        <taxon>Lactobacillales</taxon>
        <taxon>Lactobacillaceae</taxon>
        <taxon>Oenococcus</taxon>
    </lineage>
</organism>
<protein>
    <recommendedName>
        <fullName evidence="4">Homoserine O-acetyltransferase</fullName>
        <shortName evidence="4">HAT</shortName>
        <ecNumber evidence="4">2.3.1.31</ecNumber>
    </recommendedName>
    <alternativeName>
        <fullName evidence="4">Homoserine transacetylase</fullName>
        <shortName evidence="4">HTA</shortName>
    </alternativeName>
</protein>
<dbReference type="InterPro" id="IPR033752">
    <property type="entry name" value="MetA_family"/>
</dbReference>
<evidence type="ECO:0000313" key="6">
    <source>
        <dbReference type="EMBL" id="MDN6899468.1"/>
    </source>
</evidence>
<feature type="active site" description="Proton acceptor" evidence="4">
    <location>
        <position position="208"/>
    </location>
</feature>
<dbReference type="Pfam" id="PF04204">
    <property type="entry name" value="HTS"/>
    <property type="match status" value="1"/>
</dbReference>
<evidence type="ECO:0000256" key="4">
    <source>
        <dbReference type="HAMAP-Rule" id="MF_00295"/>
    </source>
</evidence>
<reference evidence="6" key="1">
    <citation type="submission" date="2019-01" db="EMBL/GenBank/DDBJ databases">
        <title>Oenococcus sicerae UCMA17102.</title>
        <authorList>
            <person name="Cousin F.J."/>
            <person name="Le Guellec R."/>
            <person name="Cretenet M."/>
        </authorList>
    </citation>
    <scope>NUCLEOTIDE SEQUENCE</scope>
    <source>
        <strain evidence="6">UCMA17102</strain>
    </source>
</reference>
<dbReference type="RefSeq" id="WP_301710802.1">
    <property type="nucleotide sequence ID" value="NZ_SDWY01000001.1"/>
</dbReference>
<evidence type="ECO:0000256" key="1">
    <source>
        <dbReference type="ARBA" id="ARBA00022605"/>
    </source>
</evidence>
<dbReference type="PANTHER" id="PTHR20919:SF0">
    <property type="entry name" value="HOMOSERINE O-SUCCINYLTRANSFERASE"/>
    <property type="match status" value="1"/>
</dbReference>
<feature type="binding site" evidence="4">
    <location>
        <position position="222"/>
    </location>
    <ligand>
        <name>substrate</name>
    </ligand>
</feature>
<dbReference type="PIRSF" id="PIRSF000450">
    <property type="entry name" value="H_ser_succinyltr"/>
    <property type="match status" value="1"/>
</dbReference>
<accession>A0AAJ1VLG4</accession>
<feature type="binding site" evidence="4">
    <location>
        <position position="146"/>
    </location>
    <ligand>
        <name>substrate</name>
    </ligand>
</feature>
<dbReference type="GO" id="GO:0005737">
    <property type="term" value="C:cytoplasm"/>
    <property type="evidence" value="ECO:0007669"/>
    <property type="project" value="UniProtKB-SubCell"/>
</dbReference>
<dbReference type="PANTHER" id="PTHR20919">
    <property type="entry name" value="HOMOSERINE O-SUCCINYLTRANSFERASE"/>
    <property type="match status" value="1"/>
</dbReference>
<feature type="site" description="Important for acyl-CoA specificity" evidence="4">
    <location>
        <position position="94"/>
    </location>
</feature>
<name>A0AAJ1VLG4_9LACO</name>
<keyword evidence="1 4" id="KW-0028">Amino-acid biosynthesis</keyword>
<evidence type="ECO:0000256" key="2">
    <source>
        <dbReference type="ARBA" id="ARBA00022679"/>
    </source>
</evidence>
<dbReference type="HAMAP" id="MF_00295">
    <property type="entry name" value="MetA_acyltransf"/>
    <property type="match status" value="1"/>
</dbReference>
<dbReference type="Proteomes" id="UP001167919">
    <property type="component" value="Unassembled WGS sequence"/>
</dbReference>
<feature type="active site" evidence="4">
    <location>
        <position position="210"/>
    </location>
</feature>
<feature type="site" description="Important for substrate specificity" evidence="4">
    <location>
        <position position="170"/>
    </location>
</feature>
<evidence type="ECO:0000256" key="5">
    <source>
        <dbReference type="PIRSR" id="PIRSR000450-1"/>
    </source>
</evidence>
<keyword evidence="2 4" id="KW-0808">Transferase</keyword>
<gene>
    <name evidence="4" type="primary">metAA</name>
    <name evidence="6" type="ORF">EVC35_00390</name>
</gene>
<dbReference type="EC" id="2.3.1.31" evidence="4"/>
<dbReference type="AlphaFoldDB" id="A0AAJ1VLG4"/>
<comment type="caution">
    <text evidence="6">The sequence shown here is derived from an EMBL/GenBank/DDBJ whole genome shotgun (WGS) entry which is preliminary data.</text>
</comment>
<dbReference type="Gene3D" id="3.40.50.880">
    <property type="match status" value="1"/>
</dbReference>
<keyword evidence="4" id="KW-0486">Methionine biosynthesis</keyword>
<comment type="subcellular location">
    <subcellularLocation>
        <location evidence="4">Cytoplasm</location>
    </subcellularLocation>
</comment>
<dbReference type="SUPFAM" id="SSF52317">
    <property type="entry name" value="Class I glutamine amidotransferase-like"/>
    <property type="match status" value="1"/>
</dbReference>
<comment type="similarity">
    <text evidence="4">Belongs to the MetA family.</text>
</comment>
<sequence>MTVGVRSGFLQTDFLAAKGQEILILNLMPNRRQTEADFLDLFASTRKDVNLTFIIPASHDLKHDGSATRQAYKTFNDVQEDYFDVLLVTGAPLEFLPFSQIDYFDEFLKILDWRKQHVLFSTFECWSAMAIAKIEYGLAYSIRSKKVSGVYELPVLSVFHNLKTIKIPESRYFQIDGIADDWQIITNDHLGSLIALDQANRTLLIAGHPEYAEQTLANEYARDLKKGLDIDEPDHYFDKNKIAHKSWADSAALLFSSWLDLAAASKAEKN</sequence>
<feature type="active site" description="Acyl-thioester intermediate" evidence="4 5">
    <location>
        <position position="125"/>
    </location>
</feature>
<dbReference type="InterPro" id="IPR029062">
    <property type="entry name" value="Class_I_gatase-like"/>
</dbReference>
<dbReference type="EMBL" id="SDWY01000001">
    <property type="protein sequence ID" value="MDN6899468.1"/>
    <property type="molecule type" value="Genomic_DNA"/>
</dbReference>
<keyword evidence="4" id="KW-0963">Cytoplasm</keyword>
<comment type="catalytic activity">
    <reaction evidence="4">
        <text>L-homoserine + acetyl-CoA = O-acetyl-L-homoserine + CoA</text>
        <dbReference type="Rhea" id="RHEA:13701"/>
        <dbReference type="ChEBI" id="CHEBI:57287"/>
        <dbReference type="ChEBI" id="CHEBI:57288"/>
        <dbReference type="ChEBI" id="CHEBI:57476"/>
        <dbReference type="ChEBI" id="CHEBI:57716"/>
        <dbReference type="EC" id="2.3.1.31"/>
    </reaction>
</comment>
<dbReference type="GO" id="GO:0009086">
    <property type="term" value="P:methionine biosynthetic process"/>
    <property type="evidence" value="ECO:0007669"/>
    <property type="project" value="UniProtKB-UniRule"/>
</dbReference>
<proteinExistence type="inferred from homology"/>
<keyword evidence="3 4" id="KW-0012">Acyltransferase</keyword>
<evidence type="ECO:0000313" key="7">
    <source>
        <dbReference type="Proteomes" id="UP001167919"/>
    </source>
</evidence>
<comment type="function">
    <text evidence="4">Transfers an acetyl group from acetyl-CoA to L-homoserine, forming acetyl-L-homoserine.</text>
</comment>
<feature type="binding site" evidence="4">
    <location>
        <position position="170"/>
    </location>
    <ligand>
        <name>substrate</name>
    </ligand>
</feature>
<comment type="caution">
    <text evidence="4">Lacks conserved residue(s) required for the propagation of feature annotation.</text>
</comment>
<evidence type="ECO:0000256" key="3">
    <source>
        <dbReference type="ARBA" id="ARBA00023315"/>
    </source>
</evidence>